<dbReference type="InterPro" id="IPR000719">
    <property type="entry name" value="Prot_kinase_dom"/>
</dbReference>
<dbReference type="Pfam" id="PF00069">
    <property type="entry name" value="Pkinase"/>
    <property type="match status" value="1"/>
</dbReference>
<dbReference type="InterPro" id="IPR008271">
    <property type="entry name" value="Ser/Thr_kinase_AS"/>
</dbReference>
<keyword evidence="4" id="KW-1185">Reference proteome</keyword>
<reference evidence="3 4" key="1">
    <citation type="submission" date="2024-01" db="EMBL/GenBank/DDBJ databases">
        <authorList>
            <person name="Allen C."/>
            <person name="Tagirdzhanova G."/>
        </authorList>
    </citation>
    <scope>NUCLEOTIDE SEQUENCE [LARGE SCALE GENOMIC DNA]</scope>
    <source>
        <strain evidence="3 4">CBS 119000</strain>
    </source>
</reference>
<dbReference type="PANTHER" id="PTHR44167:SF24">
    <property type="entry name" value="SERINE_THREONINE-PROTEIN KINASE CHK2"/>
    <property type="match status" value="1"/>
</dbReference>
<dbReference type="PROSITE" id="PS00108">
    <property type="entry name" value="PROTEIN_KINASE_ST"/>
    <property type="match status" value="1"/>
</dbReference>
<dbReference type="PROSITE" id="PS50011">
    <property type="entry name" value="PROTEIN_KINASE_DOM"/>
    <property type="match status" value="1"/>
</dbReference>
<sequence length="295" mass="33609">MKLFNTPDLTRWQEPAMLQRLRHKYIVRYVSYSHVADESAQLIMEFVDGQNLQEVLSSKNVDGQLSKAQARAVLRQLLEATEYFHSMKVTHRDIKPANIILVSRNPIQIKVVDFGFATDMSSFKSFHGTPLFLAPEMLSMQRQLLTNKVDIFAIGVVAMLLFRISADLVEINGPQDYVRTVRQHRQLIAASGSLQPSLLTPFDLILDLLSERPEDRPSAKQCLSHPFFQRENVLETAHGSQIEGVVADQTTTHDGKDDGNPKDLGTVGRKRRIPESPVREEQLTKPNFRRRKYTT</sequence>
<protein>
    <recommendedName>
        <fullName evidence="2">Protein kinase domain-containing protein</fullName>
    </recommendedName>
</protein>
<dbReference type="InterPro" id="IPR011009">
    <property type="entry name" value="Kinase-like_dom_sf"/>
</dbReference>
<dbReference type="Proteomes" id="UP001642502">
    <property type="component" value="Unassembled WGS sequence"/>
</dbReference>
<feature type="compositionally biased region" description="Basic and acidic residues" evidence="1">
    <location>
        <begin position="251"/>
        <end position="261"/>
    </location>
</feature>
<evidence type="ECO:0000256" key="1">
    <source>
        <dbReference type="SAM" id="MobiDB-lite"/>
    </source>
</evidence>
<evidence type="ECO:0000259" key="2">
    <source>
        <dbReference type="PROSITE" id="PS50011"/>
    </source>
</evidence>
<accession>A0ABP0DZX3</accession>
<dbReference type="Gene3D" id="1.10.510.10">
    <property type="entry name" value="Transferase(Phosphotransferase) domain 1"/>
    <property type="match status" value="1"/>
</dbReference>
<proteinExistence type="predicted"/>
<dbReference type="EMBL" id="CAWUON010000105">
    <property type="protein sequence ID" value="CAK7273163.1"/>
    <property type="molecule type" value="Genomic_DNA"/>
</dbReference>
<feature type="region of interest" description="Disordered" evidence="1">
    <location>
        <begin position="239"/>
        <end position="295"/>
    </location>
</feature>
<name>A0ABP0DZX3_9PEZI</name>
<dbReference type="SMART" id="SM00220">
    <property type="entry name" value="S_TKc"/>
    <property type="match status" value="1"/>
</dbReference>
<dbReference type="SUPFAM" id="SSF56112">
    <property type="entry name" value="Protein kinase-like (PK-like)"/>
    <property type="match status" value="1"/>
</dbReference>
<feature type="compositionally biased region" description="Basic and acidic residues" evidence="1">
    <location>
        <begin position="273"/>
        <end position="283"/>
    </location>
</feature>
<comment type="caution">
    <text evidence="3">The sequence shown here is derived from an EMBL/GenBank/DDBJ whole genome shotgun (WGS) entry which is preliminary data.</text>
</comment>
<evidence type="ECO:0000313" key="3">
    <source>
        <dbReference type="EMBL" id="CAK7273163.1"/>
    </source>
</evidence>
<organism evidence="3 4">
    <name type="scientific">Sporothrix epigloea</name>
    <dbReference type="NCBI Taxonomy" id="1892477"/>
    <lineage>
        <taxon>Eukaryota</taxon>
        <taxon>Fungi</taxon>
        <taxon>Dikarya</taxon>
        <taxon>Ascomycota</taxon>
        <taxon>Pezizomycotina</taxon>
        <taxon>Sordariomycetes</taxon>
        <taxon>Sordariomycetidae</taxon>
        <taxon>Ophiostomatales</taxon>
        <taxon>Ophiostomataceae</taxon>
        <taxon>Sporothrix</taxon>
    </lineage>
</organism>
<dbReference type="PANTHER" id="PTHR44167">
    <property type="entry name" value="OVARIAN-SPECIFIC SERINE/THREONINE-PROTEIN KINASE LOK-RELATED"/>
    <property type="match status" value="1"/>
</dbReference>
<feature type="domain" description="Protein kinase" evidence="2">
    <location>
        <begin position="1"/>
        <end position="228"/>
    </location>
</feature>
<gene>
    <name evidence="3" type="ORF">SEPCBS119000_005505</name>
</gene>
<evidence type="ECO:0000313" key="4">
    <source>
        <dbReference type="Proteomes" id="UP001642502"/>
    </source>
</evidence>